<keyword evidence="3" id="KW-1185">Reference proteome</keyword>
<name>A0ABR4C2W0_9HELO</name>
<dbReference type="EMBL" id="JAZHXI010000014">
    <property type="protein sequence ID" value="KAL2063872.1"/>
    <property type="molecule type" value="Genomic_DNA"/>
</dbReference>
<keyword evidence="1" id="KW-1133">Transmembrane helix</keyword>
<gene>
    <name evidence="2" type="ORF">VTL71DRAFT_4366</name>
</gene>
<dbReference type="Proteomes" id="UP001595075">
    <property type="component" value="Unassembled WGS sequence"/>
</dbReference>
<evidence type="ECO:0000313" key="3">
    <source>
        <dbReference type="Proteomes" id="UP001595075"/>
    </source>
</evidence>
<reference evidence="2 3" key="1">
    <citation type="journal article" date="2024" name="Commun. Biol.">
        <title>Comparative genomic analysis of thermophilic fungi reveals convergent evolutionary adaptations and gene losses.</title>
        <authorList>
            <person name="Steindorff A.S."/>
            <person name="Aguilar-Pontes M.V."/>
            <person name="Robinson A.J."/>
            <person name="Andreopoulos B."/>
            <person name="LaButti K."/>
            <person name="Kuo A."/>
            <person name="Mondo S."/>
            <person name="Riley R."/>
            <person name="Otillar R."/>
            <person name="Haridas S."/>
            <person name="Lipzen A."/>
            <person name="Grimwood J."/>
            <person name="Schmutz J."/>
            <person name="Clum A."/>
            <person name="Reid I.D."/>
            <person name="Moisan M.C."/>
            <person name="Butler G."/>
            <person name="Nguyen T.T.M."/>
            <person name="Dewar K."/>
            <person name="Conant G."/>
            <person name="Drula E."/>
            <person name="Henrissat B."/>
            <person name="Hansel C."/>
            <person name="Singer S."/>
            <person name="Hutchinson M.I."/>
            <person name="de Vries R.P."/>
            <person name="Natvig D.O."/>
            <person name="Powell A.J."/>
            <person name="Tsang A."/>
            <person name="Grigoriev I.V."/>
        </authorList>
    </citation>
    <scope>NUCLEOTIDE SEQUENCE [LARGE SCALE GENOMIC DNA]</scope>
    <source>
        <strain evidence="2 3">CBS 494.80</strain>
    </source>
</reference>
<evidence type="ECO:0000313" key="2">
    <source>
        <dbReference type="EMBL" id="KAL2063872.1"/>
    </source>
</evidence>
<sequence>MIPAIISTGASQVLYSTVFSSSGKGLGRLFCPPSLPLSLRLHDHVLFDIANLLLLLLLFVLLTLSPPTSHLPRHLFHPPTDVALVRFELI</sequence>
<evidence type="ECO:0000256" key="1">
    <source>
        <dbReference type="SAM" id="Phobius"/>
    </source>
</evidence>
<proteinExistence type="predicted"/>
<organism evidence="2 3">
    <name type="scientific">Oculimacula yallundae</name>
    <dbReference type="NCBI Taxonomy" id="86028"/>
    <lineage>
        <taxon>Eukaryota</taxon>
        <taxon>Fungi</taxon>
        <taxon>Dikarya</taxon>
        <taxon>Ascomycota</taxon>
        <taxon>Pezizomycotina</taxon>
        <taxon>Leotiomycetes</taxon>
        <taxon>Helotiales</taxon>
        <taxon>Ploettnerulaceae</taxon>
        <taxon>Oculimacula</taxon>
    </lineage>
</organism>
<keyword evidence="1" id="KW-0472">Membrane</keyword>
<accession>A0ABR4C2W0</accession>
<comment type="caution">
    <text evidence="2">The sequence shown here is derived from an EMBL/GenBank/DDBJ whole genome shotgun (WGS) entry which is preliminary data.</text>
</comment>
<protein>
    <submittedName>
        <fullName evidence="2">Uncharacterized protein</fullName>
    </submittedName>
</protein>
<keyword evidence="1" id="KW-0812">Transmembrane</keyword>
<feature type="transmembrane region" description="Helical" evidence="1">
    <location>
        <begin position="44"/>
        <end position="64"/>
    </location>
</feature>